<feature type="transmembrane region" description="Helical" evidence="1">
    <location>
        <begin position="181"/>
        <end position="202"/>
    </location>
</feature>
<dbReference type="Proteomes" id="UP000184245">
    <property type="component" value="Unassembled WGS sequence"/>
</dbReference>
<dbReference type="GO" id="GO:0005886">
    <property type="term" value="C:plasma membrane"/>
    <property type="evidence" value="ECO:0007669"/>
    <property type="project" value="TreeGrafter"/>
</dbReference>
<dbReference type="GO" id="GO:0008643">
    <property type="term" value="P:carbohydrate transport"/>
    <property type="evidence" value="ECO:0007669"/>
    <property type="project" value="InterPro"/>
</dbReference>
<keyword evidence="1" id="KW-1133">Transmembrane helix</keyword>
<proteinExistence type="predicted"/>
<feature type="transmembrane region" description="Helical" evidence="1">
    <location>
        <begin position="83"/>
        <end position="104"/>
    </location>
</feature>
<accession>A0A1M5B093</accession>
<feature type="transmembrane region" description="Helical" evidence="1">
    <location>
        <begin position="110"/>
        <end position="129"/>
    </location>
</feature>
<sequence>MNQEKRRKRALITFGIGEGAYQFMYDFFKDFQNFFLTNIANMNPVMTGTIISAMNIFKVFFSPVTGVIIDSNPFKSKDKFLPWIRYMPFVLTAFFMAMAGSAWAKLPTPVTIVFFVSAYIFNTLLFNGYKGAIPTLAKNENEVSVVSTSSNLFKEVCRFLVGVAGPLLIVKLSATGKAEDAQGFFFTLLIFCSITIILYLTVAFEYKNATVGELKETVKEIKRQGKRGKANVSAMLRQIVSNKPLLIVFLTCSFAIVRYFVAAPMAPYFFKYVIGDVTLMAWYKAATQIVAIAATFLAPFILKYVIKDIKKLYIIILIAITGAHLGLAVTGSSLWGFNILMTIAQFFYSLKGVYDIVLFAAAIDYAVWKNIKKGGKETVAQGTAMSFYFMAITISQVIGVSILNWGLVQAGYQGAETVANPALAANLMNVVTYLPAAACVIALIIFLFFKLDQNKLSEMRKEIAEYKELQKE</sequence>
<feature type="transmembrane region" description="Helical" evidence="1">
    <location>
        <begin position="245"/>
        <end position="270"/>
    </location>
</feature>
<dbReference type="OrthoDB" id="9764596at2"/>
<dbReference type="InterPro" id="IPR039672">
    <property type="entry name" value="MFS_2"/>
</dbReference>
<dbReference type="EMBL" id="FQVI01000023">
    <property type="protein sequence ID" value="SHF35981.1"/>
    <property type="molecule type" value="Genomic_DNA"/>
</dbReference>
<dbReference type="STRING" id="1122155.SAMN02745158_03423"/>
<feature type="transmembrane region" description="Helical" evidence="1">
    <location>
        <begin position="282"/>
        <end position="305"/>
    </location>
</feature>
<dbReference type="SUPFAM" id="SSF103473">
    <property type="entry name" value="MFS general substrate transporter"/>
    <property type="match status" value="2"/>
</dbReference>
<dbReference type="RefSeq" id="WP_072853912.1">
    <property type="nucleotide sequence ID" value="NZ_FQVI01000023.1"/>
</dbReference>
<dbReference type="GO" id="GO:0015293">
    <property type="term" value="F:symporter activity"/>
    <property type="evidence" value="ECO:0007669"/>
    <property type="project" value="InterPro"/>
</dbReference>
<dbReference type="AlphaFoldDB" id="A0A1M5B093"/>
<keyword evidence="1" id="KW-0472">Membrane</keyword>
<keyword evidence="3" id="KW-1185">Reference proteome</keyword>
<evidence type="ECO:0000256" key="1">
    <source>
        <dbReference type="SAM" id="Phobius"/>
    </source>
</evidence>
<organism evidence="2 3">
    <name type="scientific">Lactonifactor longoviformis DSM 17459</name>
    <dbReference type="NCBI Taxonomy" id="1122155"/>
    <lineage>
        <taxon>Bacteria</taxon>
        <taxon>Bacillati</taxon>
        <taxon>Bacillota</taxon>
        <taxon>Clostridia</taxon>
        <taxon>Eubacteriales</taxon>
        <taxon>Clostridiaceae</taxon>
        <taxon>Lactonifactor</taxon>
    </lineage>
</organism>
<dbReference type="PANTHER" id="PTHR11328:SF24">
    <property type="entry name" value="MAJOR FACILITATOR SUPERFAMILY (MFS) PROFILE DOMAIN-CONTAINING PROTEIN"/>
    <property type="match status" value="1"/>
</dbReference>
<feature type="transmembrane region" description="Helical" evidence="1">
    <location>
        <begin position="312"/>
        <end position="334"/>
    </location>
</feature>
<evidence type="ECO:0000313" key="3">
    <source>
        <dbReference type="Proteomes" id="UP000184245"/>
    </source>
</evidence>
<dbReference type="InterPro" id="IPR036259">
    <property type="entry name" value="MFS_trans_sf"/>
</dbReference>
<dbReference type="Gene3D" id="1.20.1250.20">
    <property type="entry name" value="MFS general substrate transporter like domains"/>
    <property type="match status" value="2"/>
</dbReference>
<feature type="transmembrane region" description="Helical" evidence="1">
    <location>
        <begin position="427"/>
        <end position="451"/>
    </location>
</feature>
<dbReference type="PANTHER" id="PTHR11328">
    <property type="entry name" value="MAJOR FACILITATOR SUPERFAMILY DOMAIN-CONTAINING PROTEIN"/>
    <property type="match status" value="1"/>
</dbReference>
<evidence type="ECO:0000313" key="2">
    <source>
        <dbReference type="EMBL" id="SHF35981.1"/>
    </source>
</evidence>
<reference evidence="2 3" key="1">
    <citation type="submission" date="2016-11" db="EMBL/GenBank/DDBJ databases">
        <authorList>
            <person name="Jaros S."/>
            <person name="Januszkiewicz K."/>
            <person name="Wedrychowicz H."/>
        </authorList>
    </citation>
    <scope>NUCLEOTIDE SEQUENCE [LARGE SCALE GENOMIC DNA]</scope>
    <source>
        <strain evidence="2 3">DSM 17459</strain>
    </source>
</reference>
<feature type="transmembrane region" description="Helical" evidence="1">
    <location>
        <begin position="387"/>
        <end position="407"/>
    </location>
</feature>
<dbReference type="Pfam" id="PF13347">
    <property type="entry name" value="MFS_2"/>
    <property type="match status" value="1"/>
</dbReference>
<gene>
    <name evidence="2" type="ORF">SAMN02745158_03423</name>
</gene>
<keyword evidence="1" id="KW-0812">Transmembrane</keyword>
<name>A0A1M5B093_9CLOT</name>
<feature type="transmembrane region" description="Helical" evidence="1">
    <location>
        <begin position="346"/>
        <end position="367"/>
    </location>
</feature>
<protein>
    <submittedName>
        <fullName evidence="2">Na+/melibiose symporter</fullName>
    </submittedName>
</protein>